<dbReference type="EMBL" id="BMLP01000002">
    <property type="protein sequence ID" value="GGO32062.1"/>
    <property type="molecule type" value="Genomic_DNA"/>
</dbReference>
<name>A0A917YM75_9RHOB</name>
<proteinExistence type="predicted"/>
<dbReference type="InterPro" id="IPR011727">
    <property type="entry name" value="CHP02117"/>
</dbReference>
<evidence type="ECO:0000313" key="3">
    <source>
        <dbReference type="Proteomes" id="UP000598196"/>
    </source>
</evidence>
<dbReference type="Pfam" id="PF09601">
    <property type="entry name" value="DUF2459"/>
    <property type="match status" value="1"/>
</dbReference>
<keyword evidence="3" id="KW-1185">Reference proteome</keyword>
<evidence type="ECO:0008006" key="4">
    <source>
        <dbReference type="Google" id="ProtNLM"/>
    </source>
</evidence>
<reference evidence="2 3" key="1">
    <citation type="journal article" date="2014" name="Int. J. Syst. Evol. Microbiol.">
        <title>Complete genome sequence of Corynebacterium casei LMG S-19264T (=DSM 44701T), isolated from a smear-ripened cheese.</title>
        <authorList>
            <consortium name="US DOE Joint Genome Institute (JGI-PGF)"/>
            <person name="Walter F."/>
            <person name="Albersmeier A."/>
            <person name="Kalinowski J."/>
            <person name="Ruckert C."/>
        </authorList>
    </citation>
    <scope>NUCLEOTIDE SEQUENCE [LARGE SCALE GENOMIC DNA]</scope>
    <source>
        <strain evidence="2 3">CGMCC 1.7029</strain>
    </source>
</reference>
<keyword evidence="1" id="KW-0812">Transmembrane</keyword>
<evidence type="ECO:0000256" key="1">
    <source>
        <dbReference type="SAM" id="Phobius"/>
    </source>
</evidence>
<sequence>MRIWGRRLVWGLAAPFVILSLWFAAGLFGALWPAESARFDGPAGIEIGLVGTPIHYDLLLPLTPELRRRFTFAADANVAVLAENAEWLLVGWGARDFYMSAGSYSDVPMAAVAKAVLGDSAVMRLEAWGAVALEDIPGARKIRLSAEGYRALLSRLDQDLGLRRLVKAPGLTAQDAFFASRGDFSGLRTCNVWVGEVLREAGVRLGAWTPTPQSLRLSLWWNAVRTP</sequence>
<gene>
    <name evidence="2" type="ORF">GCM10010991_18970</name>
</gene>
<dbReference type="RefSeq" id="WP_146286310.1">
    <property type="nucleotide sequence ID" value="NZ_BMLP01000002.1"/>
</dbReference>
<organism evidence="2 3">
    <name type="scientific">Gemmobacter aquaticus</name>
    <dbReference type="NCBI Taxonomy" id="490185"/>
    <lineage>
        <taxon>Bacteria</taxon>
        <taxon>Pseudomonadati</taxon>
        <taxon>Pseudomonadota</taxon>
        <taxon>Alphaproteobacteria</taxon>
        <taxon>Rhodobacterales</taxon>
        <taxon>Paracoccaceae</taxon>
        <taxon>Gemmobacter</taxon>
    </lineage>
</organism>
<dbReference type="OrthoDB" id="211174at2"/>
<keyword evidence="1" id="KW-1133">Transmembrane helix</keyword>
<feature type="transmembrane region" description="Helical" evidence="1">
    <location>
        <begin position="12"/>
        <end position="32"/>
    </location>
</feature>
<evidence type="ECO:0000313" key="2">
    <source>
        <dbReference type="EMBL" id="GGO32062.1"/>
    </source>
</evidence>
<comment type="caution">
    <text evidence="2">The sequence shown here is derived from an EMBL/GenBank/DDBJ whole genome shotgun (WGS) entry which is preliminary data.</text>
</comment>
<keyword evidence="1" id="KW-0472">Membrane</keyword>
<accession>A0A917YM75</accession>
<dbReference type="Proteomes" id="UP000598196">
    <property type="component" value="Unassembled WGS sequence"/>
</dbReference>
<dbReference type="AlphaFoldDB" id="A0A917YM75"/>
<protein>
    <recommendedName>
        <fullName evidence="4">DUF2459 domain-containing protein</fullName>
    </recommendedName>
</protein>